<protein>
    <recommendedName>
        <fullName evidence="4">K Homology domain-containing protein</fullName>
    </recommendedName>
</protein>
<dbReference type="GeneID" id="95975815"/>
<dbReference type="PANTHER" id="PTHR10288">
    <property type="entry name" value="KH DOMAIN CONTAINING RNA BINDING PROTEIN"/>
    <property type="match status" value="1"/>
</dbReference>
<feature type="compositionally biased region" description="Polar residues" evidence="3">
    <location>
        <begin position="17"/>
        <end position="29"/>
    </location>
</feature>
<feature type="region of interest" description="Disordered" evidence="3">
    <location>
        <begin position="482"/>
        <end position="557"/>
    </location>
</feature>
<feature type="domain" description="K Homology" evidence="4">
    <location>
        <begin position="201"/>
        <end position="272"/>
    </location>
</feature>
<sequence length="591" mass="62320">MAGQPDISSILAALAQRSGSTPTQSTPVPGQQPPLPHGYPAGLPQIPQVSTPQLGGFHLPQPTTTGNVDLSTIRPVASGSVGGSVSIADAIAKAKSIAADRGISYDNRANPAQPRDDPRLAARGYGGSNGNGRRSRSRSPPRRADGFRDNYNPYRDERRDADRRDRGYPRDRSASPGPRGHFSPPRTARSPPARGGASGGGADSETISVKSSLVGLIIGRQGENLRRVEAESGARVQFIPAREPNAQHRQCTISGSLRSRETAKAEIFRVMEDNSDGPGSAPPPDMRGGSRGPSKQQNQPALREGENSVQIMVPDKTVGLIIGRGGETIRDLQERSGCHVNIVAENKSINGLRPVNLIGTPQAAAIAKEMILEIVESDTRAPGGGQAPPPDRGRGGGFDSFNRGGNDRGSDAGKITEEIYVPSEAVGMIIGKGGETIKEMQSVTQCKINVSQPQQPDVQRQIGLVGSRAAIEDAKRAIWDKVDTVQQRDRAGGRDRGASRNEGHGDQYSQQQQQQPYGGAPMGGMPQMPAAMPGVPPMAQTGAAAPAGSDPNDPYAPYGGYQNYVALWYSALAQQNQGQGQGQGGQPPMPQ</sequence>
<evidence type="ECO:0000256" key="1">
    <source>
        <dbReference type="ARBA" id="ARBA00022737"/>
    </source>
</evidence>
<keyword evidence="1" id="KW-0677">Repeat</keyword>
<keyword evidence="6" id="KW-1185">Reference proteome</keyword>
<evidence type="ECO:0000256" key="3">
    <source>
        <dbReference type="SAM" id="MobiDB-lite"/>
    </source>
</evidence>
<feature type="compositionally biased region" description="Low complexity" evidence="3">
    <location>
        <begin position="510"/>
        <end position="540"/>
    </location>
</feature>
<dbReference type="InterPro" id="IPR036612">
    <property type="entry name" value="KH_dom_type_1_sf"/>
</dbReference>
<dbReference type="SMART" id="SM00322">
    <property type="entry name" value="KH"/>
    <property type="match status" value="3"/>
</dbReference>
<organism evidence="5 6">
    <name type="scientific">Neodothiora populina</name>
    <dbReference type="NCBI Taxonomy" id="2781224"/>
    <lineage>
        <taxon>Eukaryota</taxon>
        <taxon>Fungi</taxon>
        <taxon>Dikarya</taxon>
        <taxon>Ascomycota</taxon>
        <taxon>Pezizomycotina</taxon>
        <taxon>Dothideomycetes</taxon>
        <taxon>Dothideomycetidae</taxon>
        <taxon>Dothideales</taxon>
        <taxon>Dothioraceae</taxon>
        <taxon>Neodothiora</taxon>
    </lineage>
</organism>
<dbReference type="SUPFAM" id="SSF54791">
    <property type="entry name" value="Eukaryotic type KH-domain (KH-domain type I)"/>
    <property type="match status" value="3"/>
</dbReference>
<reference evidence="5 6" key="1">
    <citation type="submission" date="2024-07" db="EMBL/GenBank/DDBJ databases">
        <title>Draft sequence of the Neodothiora populina.</title>
        <authorList>
            <person name="Drown D.D."/>
            <person name="Schuette U.S."/>
            <person name="Buechlein A.B."/>
            <person name="Rusch D.R."/>
            <person name="Winton L.W."/>
            <person name="Adams G.A."/>
        </authorList>
    </citation>
    <scope>NUCLEOTIDE SEQUENCE [LARGE SCALE GENOMIC DNA]</scope>
    <source>
        <strain evidence="5 6">CPC 39397</strain>
    </source>
</reference>
<comment type="caution">
    <text evidence="5">The sequence shown here is derived from an EMBL/GenBank/DDBJ whole genome shotgun (WGS) entry which is preliminary data.</text>
</comment>
<feature type="compositionally biased region" description="Basic and acidic residues" evidence="3">
    <location>
        <begin position="482"/>
        <end position="505"/>
    </location>
</feature>
<dbReference type="Gene3D" id="3.30.1370.10">
    <property type="entry name" value="K Homology domain, type 1"/>
    <property type="match status" value="3"/>
</dbReference>
<feature type="compositionally biased region" description="Basic and acidic residues" evidence="3">
    <location>
        <begin position="142"/>
        <end position="173"/>
    </location>
</feature>
<dbReference type="InterPro" id="IPR004087">
    <property type="entry name" value="KH_dom"/>
</dbReference>
<feature type="domain" description="K Homology" evidence="4">
    <location>
        <begin position="413"/>
        <end position="483"/>
    </location>
</feature>
<accession>A0ABR3PGB3</accession>
<feature type="compositionally biased region" description="Basic and acidic residues" evidence="3">
    <location>
        <begin position="405"/>
        <end position="415"/>
    </location>
</feature>
<proteinExistence type="predicted"/>
<dbReference type="RefSeq" id="XP_069201467.1">
    <property type="nucleotide sequence ID" value="XM_069341392.1"/>
</dbReference>
<dbReference type="EMBL" id="JBFMKM010000007">
    <property type="protein sequence ID" value="KAL1305193.1"/>
    <property type="molecule type" value="Genomic_DNA"/>
</dbReference>
<keyword evidence="2" id="KW-0694">RNA-binding</keyword>
<dbReference type="Pfam" id="PF00013">
    <property type="entry name" value="KH_1"/>
    <property type="match status" value="3"/>
</dbReference>
<evidence type="ECO:0000259" key="4">
    <source>
        <dbReference type="SMART" id="SM00322"/>
    </source>
</evidence>
<gene>
    <name evidence="5" type="ORF">AAFC00_002113</name>
</gene>
<evidence type="ECO:0000256" key="2">
    <source>
        <dbReference type="PROSITE-ProRule" id="PRU00117"/>
    </source>
</evidence>
<feature type="region of interest" description="Disordered" evidence="3">
    <location>
        <begin position="270"/>
        <end position="310"/>
    </location>
</feature>
<feature type="domain" description="K Homology" evidence="4">
    <location>
        <begin position="305"/>
        <end position="376"/>
    </location>
</feature>
<name>A0ABR3PGB3_9PEZI</name>
<feature type="region of interest" description="Disordered" evidence="3">
    <location>
        <begin position="379"/>
        <end position="415"/>
    </location>
</feature>
<feature type="region of interest" description="Disordered" evidence="3">
    <location>
        <begin position="1"/>
        <end position="70"/>
    </location>
</feature>
<dbReference type="PROSITE" id="PS50084">
    <property type="entry name" value="KH_TYPE_1"/>
    <property type="match status" value="3"/>
</dbReference>
<evidence type="ECO:0000313" key="6">
    <source>
        <dbReference type="Proteomes" id="UP001562354"/>
    </source>
</evidence>
<dbReference type="CDD" id="cd00105">
    <property type="entry name" value="KH-I"/>
    <property type="match status" value="2"/>
</dbReference>
<feature type="compositionally biased region" description="Low complexity" evidence="3">
    <location>
        <begin position="183"/>
        <end position="195"/>
    </location>
</feature>
<feature type="region of interest" description="Disordered" evidence="3">
    <location>
        <begin position="97"/>
        <end position="206"/>
    </location>
</feature>
<dbReference type="InterPro" id="IPR004088">
    <property type="entry name" value="KH_dom_type_1"/>
</dbReference>
<evidence type="ECO:0000313" key="5">
    <source>
        <dbReference type="EMBL" id="KAL1305193.1"/>
    </source>
</evidence>
<dbReference type="Proteomes" id="UP001562354">
    <property type="component" value="Unassembled WGS sequence"/>
</dbReference>
<feature type="compositionally biased region" description="Polar residues" evidence="3">
    <location>
        <begin position="61"/>
        <end position="70"/>
    </location>
</feature>